<organism evidence="1 2">
    <name type="scientific">Tigriopus californicus</name>
    <name type="common">Marine copepod</name>
    <dbReference type="NCBI Taxonomy" id="6832"/>
    <lineage>
        <taxon>Eukaryota</taxon>
        <taxon>Metazoa</taxon>
        <taxon>Ecdysozoa</taxon>
        <taxon>Arthropoda</taxon>
        <taxon>Crustacea</taxon>
        <taxon>Multicrustacea</taxon>
        <taxon>Hexanauplia</taxon>
        <taxon>Copepoda</taxon>
        <taxon>Harpacticoida</taxon>
        <taxon>Harpacticidae</taxon>
        <taxon>Tigriopus</taxon>
    </lineage>
</organism>
<evidence type="ECO:0000313" key="1">
    <source>
        <dbReference type="EMBL" id="TRY75270.1"/>
    </source>
</evidence>
<keyword evidence="2" id="KW-1185">Reference proteome</keyword>
<dbReference type="Proteomes" id="UP000318571">
    <property type="component" value="Chromosome 2"/>
</dbReference>
<comment type="caution">
    <text evidence="1">The sequence shown here is derived from an EMBL/GenBank/DDBJ whole genome shotgun (WGS) entry which is preliminary data.</text>
</comment>
<dbReference type="AlphaFoldDB" id="A0A553PC78"/>
<accession>A0A553PC78</accession>
<dbReference type="EMBL" id="VCGU01000005">
    <property type="protein sequence ID" value="TRY75270.1"/>
    <property type="molecule type" value="Genomic_DNA"/>
</dbReference>
<protein>
    <submittedName>
        <fullName evidence="1">Uncharacterized protein</fullName>
    </submittedName>
</protein>
<gene>
    <name evidence="1" type="ORF">TCAL_16837</name>
</gene>
<evidence type="ECO:0000313" key="2">
    <source>
        <dbReference type="Proteomes" id="UP000318571"/>
    </source>
</evidence>
<sequence>MCKHGQSVFKCPDPTIKDLLADFGLSHQNKLEDFVLLYFHFKNILPNPILDFLHAKSVVDADIGARHQITQAKATRILLKNVEKRLIHVRVKANNSFSSIQEFQNTLKEVIKVSSHVD</sequence>
<name>A0A553PC78_TIGCA</name>
<reference evidence="1 2" key="1">
    <citation type="journal article" date="2018" name="Nat. Ecol. Evol.">
        <title>Genomic signatures of mitonuclear coevolution across populations of Tigriopus californicus.</title>
        <authorList>
            <person name="Barreto F.S."/>
            <person name="Watson E.T."/>
            <person name="Lima T.G."/>
            <person name="Willett C.S."/>
            <person name="Edmands S."/>
            <person name="Li W."/>
            <person name="Burton R.S."/>
        </authorList>
    </citation>
    <scope>NUCLEOTIDE SEQUENCE [LARGE SCALE GENOMIC DNA]</scope>
    <source>
        <strain evidence="1 2">San Diego</strain>
    </source>
</reference>
<proteinExistence type="predicted"/>